<protein>
    <submittedName>
        <fullName evidence="1">Uncharacterized protein</fullName>
    </submittedName>
</protein>
<sequence length="34" mass="3628">MSEPGEAGELGIIAEFMLDPEQAVEFRGSFTTAP</sequence>
<organism evidence="1">
    <name type="scientific">marine metagenome</name>
    <dbReference type="NCBI Taxonomy" id="408172"/>
    <lineage>
        <taxon>unclassified sequences</taxon>
        <taxon>metagenomes</taxon>
        <taxon>ecological metagenomes</taxon>
    </lineage>
</organism>
<accession>A0A382QZM8</accession>
<evidence type="ECO:0000313" key="1">
    <source>
        <dbReference type="EMBL" id="SVC90315.1"/>
    </source>
</evidence>
<name>A0A382QZM8_9ZZZZ</name>
<dbReference type="EMBL" id="UINC01117702">
    <property type="protein sequence ID" value="SVC90315.1"/>
    <property type="molecule type" value="Genomic_DNA"/>
</dbReference>
<reference evidence="1" key="1">
    <citation type="submission" date="2018-05" db="EMBL/GenBank/DDBJ databases">
        <authorList>
            <person name="Lanie J.A."/>
            <person name="Ng W.-L."/>
            <person name="Kazmierczak K.M."/>
            <person name="Andrzejewski T.M."/>
            <person name="Davidsen T.M."/>
            <person name="Wayne K.J."/>
            <person name="Tettelin H."/>
            <person name="Glass J.I."/>
            <person name="Rusch D."/>
            <person name="Podicherti R."/>
            <person name="Tsui H.-C.T."/>
            <person name="Winkler M.E."/>
        </authorList>
    </citation>
    <scope>NUCLEOTIDE SEQUENCE</scope>
</reference>
<gene>
    <name evidence="1" type="ORF">METZ01_LOCUS343169</name>
</gene>
<proteinExistence type="predicted"/>
<dbReference type="AlphaFoldDB" id="A0A382QZM8"/>